<reference evidence="6" key="1">
    <citation type="submission" date="2009-07" db="EMBL/GenBank/DDBJ databases">
        <authorList>
            <consortium name="US DOE Joint Genome Institute (JGI-PGF)"/>
            <person name="Lucas S."/>
            <person name="Copeland A."/>
            <person name="Lapidus A."/>
            <person name="Glavina del Rio T."/>
            <person name="Tice H."/>
            <person name="Bruce D."/>
            <person name="Goodwin L."/>
            <person name="Pitluck S."/>
            <person name="Larimer F."/>
            <person name="Land M.L."/>
            <person name="Mouttaki H."/>
            <person name="He Z."/>
            <person name="Zhou J."/>
            <person name="Hemme C.L."/>
        </authorList>
    </citation>
    <scope>NUCLEOTIDE SEQUENCE</scope>
    <source>
        <strain evidence="6">DSM 2782</strain>
    </source>
</reference>
<dbReference type="InterPro" id="IPR050571">
    <property type="entry name" value="Class-IV_PLP-Dep_Aminotrnsfr"/>
</dbReference>
<keyword evidence="3 5" id="KW-0663">Pyridoxal phosphate</keyword>
<dbReference type="PROSITE" id="PS00770">
    <property type="entry name" value="AA_TRANSFER_CLASS_4"/>
    <property type="match status" value="1"/>
</dbReference>
<dbReference type="Gene3D" id="3.30.470.10">
    <property type="match status" value="1"/>
</dbReference>
<gene>
    <name evidence="6" type="ORF">Cpap_3094</name>
</gene>
<dbReference type="eggNOG" id="COG0115">
    <property type="taxonomic scope" value="Bacteria"/>
</dbReference>
<evidence type="ECO:0000256" key="1">
    <source>
        <dbReference type="ARBA" id="ARBA00001933"/>
    </source>
</evidence>
<dbReference type="Gene3D" id="3.20.10.10">
    <property type="entry name" value="D-amino Acid Aminotransferase, subunit A, domain 2"/>
    <property type="match status" value="1"/>
</dbReference>
<evidence type="ECO:0000313" key="6">
    <source>
        <dbReference type="EMBL" id="EGD48671.1"/>
    </source>
</evidence>
<comment type="similarity">
    <text evidence="2 4">Belongs to the class-IV pyridoxal-phosphate-dependent aminotransferase family.</text>
</comment>
<dbReference type="RefSeq" id="WP_004617875.1">
    <property type="nucleotide sequence ID" value="NZ_ACXX02000003.1"/>
</dbReference>
<evidence type="ECO:0000256" key="5">
    <source>
        <dbReference type="RuleBase" id="RU004516"/>
    </source>
</evidence>
<name>F1T9S9_9FIRM</name>
<dbReference type="GO" id="GO:0008483">
    <property type="term" value="F:transaminase activity"/>
    <property type="evidence" value="ECO:0007669"/>
    <property type="project" value="UniProtKB-KW"/>
</dbReference>
<dbReference type="STRING" id="588581.Cpap_3094"/>
<evidence type="ECO:0000256" key="4">
    <source>
        <dbReference type="RuleBase" id="RU004106"/>
    </source>
</evidence>
<dbReference type="SUPFAM" id="SSF56752">
    <property type="entry name" value="D-aminoacid aminotransferase-like PLP-dependent enzymes"/>
    <property type="match status" value="1"/>
</dbReference>
<dbReference type="InterPro" id="IPR018300">
    <property type="entry name" value="Aminotrans_IV_CS"/>
</dbReference>
<dbReference type="Pfam" id="PF01063">
    <property type="entry name" value="Aminotran_4"/>
    <property type="match status" value="1"/>
</dbReference>
<dbReference type="InterPro" id="IPR036038">
    <property type="entry name" value="Aminotransferase-like"/>
</dbReference>
<comment type="cofactor">
    <cofactor evidence="1 5">
        <name>pyridoxal 5'-phosphate</name>
        <dbReference type="ChEBI" id="CHEBI:597326"/>
    </cofactor>
</comment>
<sequence>MTFEDNIGTKCIINGETLYAEALNNYSEEKYTACYEVIRIIKGIPLFFDDHFTRLKNSVHKTQNDLEISKKDLRAQITQICKLNGLENCNVKVLVLLYEKEQITLLHINKFYYPSQEEYARGVKCCTVKLKRNNPNIKMINTSYKAEIKRVSEENNAFEVLLVDDNDKITEGGKSNVFFVKGDKIYTSPEEYILKGITRQYIIDVCVKLGYEVIETLIGVDQLTNFDAVFITGTSINAMPLKTIDECVLNSSENVVTKNVMGGYNSLISAYIQGNCNEK</sequence>
<dbReference type="GO" id="GO:0008652">
    <property type="term" value="P:amino acid biosynthetic process"/>
    <property type="evidence" value="ECO:0007669"/>
    <property type="project" value="UniProtKB-ARBA"/>
</dbReference>
<dbReference type="InterPro" id="IPR043131">
    <property type="entry name" value="BCAT-like_N"/>
</dbReference>
<dbReference type="InterPro" id="IPR043132">
    <property type="entry name" value="BCAT-like_C"/>
</dbReference>
<reference evidence="6" key="2">
    <citation type="submission" date="2011-01" db="EMBL/GenBank/DDBJ databases">
        <title>The Non-contiguous Finished genome of Clostridium papyrosolvens.</title>
        <authorList>
            <person name="Lucas S."/>
            <person name="Copeland A."/>
            <person name="Lapidus A."/>
            <person name="Cheng J.-F."/>
            <person name="Goodwin L."/>
            <person name="Pitluck S."/>
            <person name="Misra M."/>
            <person name="Chertkov O."/>
            <person name="Detter J.C."/>
            <person name="Han C."/>
            <person name="Tapia R."/>
            <person name="Land M."/>
            <person name="Hauser L."/>
            <person name="Kyrpides N."/>
            <person name="Ivanova N."/>
            <person name="Pagani I."/>
            <person name="Mouttaki H."/>
            <person name="He Z."/>
            <person name="Zhou J."/>
            <person name="Hemme C.L."/>
            <person name="Woyke T."/>
        </authorList>
    </citation>
    <scope>NUCLEOTIDE SEQUENCE [LARGE SCALE GENOMIC DNA]</scope>
    <source>
        <strain evidence="6">DSM 2782</strain>
    </source>
</reference>
<dbReference type="Proteomes" id="UP000003860">
    <property type="component" value="Unassembled WGS sequence"/>
</dbReference>
<dbReference type="AlphaFoldDB" id="F1T9S9"/>
<dbReference type="PANTHER" id="PTHR42743">
    <property type="entry name" value="AMINO-ACID AMINOTRANSFERASE"/>
    <property type="match status" value="1"/>
</dbReference>
<keyword evidence="6" id="KW-0032">Aminotransferase</keyword>
<dbReference type="InterPro" id="IPR001544">
    <property type="entry name" value="Aminotrans_IV"/>
</dbReference>
<keyword evidence="7" id="KW-1185">Reference proteome</keyword>
<comment type="caution">
    <text evidence="6">The sequence shown here is derived from an EMBL/GenBank/DDBJ whole genome shotgun (WGS) entry which is preliminary data.</text>
</comment>
<dbReference type="PANTHER" id="PTHR42743:SF11">
    <property type="entry name" value="AMINODEOXYCHORISMATE LYASE"/>
    <property type="match status" value="1"/>
</dbReference>
<keyword evidence="6" id="KW-0808">Transferase</keyword>
<evidence type="ECO:0000256" key="3">
    <source>
        <dbReference type="ARBA" id="ARBA00022898"/>
    </source>
</evidence>
<dbReference type="CDD" id="cd00449">
    <property type="entry name" value="PLPDE_IV"/>
    <property type="match status" value="1"/>
</dbReference>
<organism evidence="6 7">
    <name type="scientific">Ruminiclostridium papyrosolvens DSM 2782</name>
    <dbReference type="NCBI Taxonomy" id="588581"/>
    <lineage>
        <taxon>Bacteria</taxon>
        <taxon>Bacillati</taxon>
        <taxon>Bacillota</taxon>
        <taxon>Clostridia</taxon>
        <taxon>Eubacteriales</taxon>
        <taxon>Oscillospiraceae</taxon>
        <taxon>Ruminiclostridium</taxon>
    </lineage>
</organism>
<dbReference type="OrthoDB" id="9805628at2"/>
<dbReference type="GO" id="GO:0046394">
    <property type="term" value="P:carboxylic acid biosynthetic process"/>
    <property type="evidence" value="ECO:0007669"/>
    <property type="project" value="UniProtKB-ARBA"/>
</dbReference>
<proteinExistence type="inferred from homology"/>
<dbReference type="EMBL" id="ACXX02000003">
    <property type="protein sequence ID" value="EGD48671.1"/>
    <property type="molecule type" value="Genomic_DNA"/>
</dbReference>
<accession>F1T9S9</accession>
<evidence type="ECO:0000313" key="7">
    <source>
        <dbReference type="Proteomes" id="UP000003860"/>
    </source>
</evidence>
<evidence type="ECO:0000256" key="2">
    <source>
        <dbReference type="ARBA" id="ARBA00009320"/>
    </source>
</evidence>
<dbReference type="FunFam" id="3.20.10.10:FF:000002">
    <property type="entry name" value="D-alanine aminotransferase"/>
    <property type="match status" value="1"/>
</dbReference>
<protein>
    <submittedName>
        <fullName evidence="6">Aminotransferase class IV</fullName>
    </submittedName>
</protein>